<dbReference type="Proteomes" id="UP000542674">
    <property type="component" value="Unassembled WGS sequence"/>
</dbReference>
<evidence type="ECO:0000313" key="2">
    <source>
        <dbReference type="Proteomes" id="UP000542674"/>
    </source>
</evidence>
<accession>A0A7W7T7X0</accession>
<proteinExistence type="predicted"/>
<protein>
    <submittedName>
        <fullName evidence="1">Uncharacterized protein</fullName>
    </submittedName>
</protein>
<evidence type="ECO:0000313" key="1">
    <source>
        <dbReference type="EMBL" id="MBB4968219.1"/>
    </source>
</evidence>
<name>A0A7W7T7X0_9PSEU</name>
<keyword evidence="2" id="KW-1185">Reference proteome</keyword>
<organism evidence="1 2">
    <name type="scientific">Saccharothrix violaceirubra</name>
    <dbReference type="NCBI Taxonomy" id="413306"/>
    <lineage>
        <taxon>Bacteria</taxon>
        <taxon>Bacillati</taxon>
        <taxon>Actinomycetota</taxon>
        <taxon>Actinomycetes</taxon>
        <taxon>Pseudonocardiales</taxon>
        <taxon>Pseudonocardiaceae</taxon>
        <taxon>Saccharothrix</taxon>
    </lineage>
</organism>
<dbReference type="EMBL" id="JACHJS010000001">
    <property type="protein sequence ID" value="MBB4968219.1"/>
    <property type="molecule type" value="Genomic_DNA"/>
</dbReference>
<comment type="caution">
    <text evidence="1">The sequence shown here is derived from an EMBL/GenBank/DDBJ whole genome shotgun (WGS) entry which is preliminary data.</text>
</comment>
<sequence length="54" mass="5974">MTQARSGPVLVRPREGEPFVEVGAGSEVSTTTCRCYVDETVGPLARRPRSRVRR</sequence>
<dbReference type="AlphaFoldDB" id="A0A7W7T7X0"/>
<gene>
    <name evidence="1" type="ORF">F4559_005578</name>
</gene>
<reference evidence="1 2" key="1">
    <citation type="submission" date="2020-08" db="EMBL/GenBank/DDBJ databases">
        <title>Sequencing the genomes of 1000 actinobacteria strains.</title>
        <authorList>
            <person name="Klenk H.-P."/>
        </authorList>
    </citation>
    <scope>NUCLEOTIDE SEQUENCE [LARGE SCALE GENOMIC DNA]</scope>
    <source>
        <strain evidence="1 2">DSM 45084</strain>
    </source>
</reference>